<dbReference type="AlphaFoldDB" id="A0ABD2Y931"/>
<keyword evidence="8" id="KW-1185">Reference proteome</keyword>
<dbReference type="InterPro" id="IPR001128">
    <property type="entry name" value="Cyt_P450"/>
</dbReference>
<comment type="similarity">
    <text evidence="1">Belongs to the cytochrome P450 family.</text>
</comment>
<keyword evidence="3" id="KW-0479">Metal-binding</keyword>
<organism evidence="7 8">
    <name type="scientific">Cinchona calisaya</name>
    <dbReference type="NCBI Taxonomy" id="153742"/>
    <lineage>
        <taxon>Eukaryota</taxon>
        <taxon>Viridiplantae</taxon>
        <taxon>Streptophyta</taxon>
        <taxon>Embryophyta</taxon>
        <taxon>Tracheophyta</taxon>
        <taxon>Spermatophyta</taxon>
        <taxon>Magnoliopsida</taxon>
        <taxon>eudicotyledons</taxon>
        <taxon>Gunneridae</taxon>
        <taxon>Pentapetalae</taxon>
        <taxon>asterids</taxon>
        <taxon>lamiids</taxon>
        <taxon>Gentianales</taxon>
        <taxon>Rubiaceae</taxon>
        <taxon>Cinchonoideae</taxon>
        <taxon>Cinchoneae</taxon>
        <taxon>Cinchona</taxon>
    </lineage>
</organism>
<accession>A0ABD2Y931</accession>
<dbReference type="GO" id="GO:0046872">
    <property type="term" value="F:metal ion binding"/>
    <property type="evidence" value="ECO:0007669"/>
    <property type="project" value="UniProtKB-KW"/>
</dbReference>
<evidence type="ECO:0000256" key="3">
    <source>
        <dbReference type="ARBA" id="ARBA00022723"/>
    </source>
</evidence>
<dbReference type="SUPFAM" id="SSF48264">
    <property type="entry name" value="Cytochrome P450"/>
    <property type="match status" value="2"/>
</dbReference>
<dbReference type="PANTHER" id="PTHR47955">
    <property type="entry name" value="CYTOCHROME P450 FAMILY 71 PROTEIN"/>
    <property type="match status" value="1"/>
</dbReference>
<keyword evidence="5" id="KW-0408">Iron</keyword>
<proteinExistence type="inferred from homology"/>
<sequence>MEIEFSALYLTLIFMLLLLKLGSIFRNNTSNSHLPPGPWKLPIIGNMHQLVGSLPHRSLRDLAKKYGPIMQLQLGEVSTVVVSSPETAKEVMKTQDIIFASRPHIIATEIMSYNSTNIAFAPYGEYWRQLRKLCILKLLSTSRIRSFRYIREEETSNLIKWIACNAGSPINLTEKIYSSASTTISRAAFGKKNEEQETFIYVLKESIKLAAGFNIADIYPSVKFLHLISGVKPKLERLHRKADKILENIINEHRIDRATTNTCELESHKDLVDILLKYQQDENLELSLTVDNIKAVLLAESIKDASSPKGSRMCKNSNPWPATRVVIFKAHEKKSGMIFRSNTSTSRPPPGPWKLPLIGNMHQLAGSLPHRALRDLAKKYGPLMLLQLGEVSTIVVSSPETAKEVMKTHDIVFASRPHIIATEIMSYNSTNIAFAPYGEYWRQLRKLCILELLSTSRVRSFRYIREEESSNLITWIASNAGSIINLTENIYSSTSTTISRAALGKKSMEQETLIYVLKESIKLAAGFNIADIYPSIKFLHLISGVKPKLERLRMKADRILDSIINEHRIGSNTSIDEPEAHKDLVDVLLKYQNDGSLDFSLTDDNIKAVIMVSDLYINCLIVL</sequence>
<keyword evidence="4" id="KW-0560">Oxidoreductase</keyword>
<evidence type="ECO:0000256" key="6">
    <source>
        <dbReference type="SAM" id="Phobius"/>
    </source>
</evidence>
<evidence type="ECO:0000313" key="7">
    <source>
        <dbReference type="EMBL" id="KAL3503600.1"/>
    </source>
</evidence>
<dbReference type="PRINTS" id="PR00463">
    <property type="entry name" value="EP450I"/>
</dbReference>
<evidence type="ECO:0000256" key="5">
    <source>
        <dbReference type="ARBA" id="ARBA00023004"/>
    </source>
</evidence>
<evidence type="ECO:0000256" key="4">
    <source>
        <dbReference type="ARBA" id="ARBA00023002"/>
    </source>
</evidence>
<dbReference type="InterPro" id="IPR036396">
    <property type="entry name" value="Cyt_P450_sf"/>
</dbReference>
<keyword evidence="2" id="KW-0349">Heme</keyword>
<dbReference type="GO" id="GO:0016491">
    <property type="term" value="F:oxidoreductase activity"/>
    <property type="evidence" value="ECO:0007669"/>
    <property type="project" value="UniProtKB-KW"/>
</dbReference>
<dbReference type="Proteomes" id="UP001630127">
    <property type="component" value="Unassembled WGS sequence"/>
</dbReference>
<gene>
    <name evidence="7" type="ORF">ACH5RR_038049</name>
</gene>
<feature type="transmembrane region" description="Helical" evidence="6">
    <location>
        <begin position="7"/>
        <end position="25"/>
    </location>
</feature>
<dbReference type="EMBL" id="JBJUIK010000015">
    <property type="protein sequence ID" value="KAL3503600.1"/>
    <property type="molecule type" value="Genomic_DNA"/>
</dbReference>
<dbReference type="PANTHER" id="PTHR47955:SF8">
    <property type="entry name" value="CYTOCHROME P450 71D11-LIKE"/>
    <property type="match status" value="1"/>
</dbReference>
<evidence type="ECO:0000256" key="1">
    <source>
        <dbReference type="ARBA" id="ARBA00010617"/>
    </source>
</evidence>
<dbReference type="InterPro" id="IPR002401">
    <property type="entry name" value="Cyt_P450_E_grp-I"/>
</dbReference>
<dbReference type="Gene3D" id="1.10.630.10">
    <property type="entry name" value="Cytochrome P450"/>
    <property type="match status" value="2"/>
</dbReference>
<evidence type="ECO:0000313" key="8">
    <source>
        <dbReference type="Proteomes" id="UP001630127"/>
    </source>
</evidence>
<comment type="caution">
    <text evidence="7">The sequence shown here is derived from an EMBL/GenBank/DDBJ whole genome shotgun (WGS) entry which is preliminary data.</text>
</comment>
<dbReference type="Pfam" id="PF00067">
    <property type="entry name" value="p450"/>
    <property type="match status" value="2"/>
</dbReference>
<keyword evidence="6" id="KW-0812">Transmembrane</keyword>
<name>A0ABD2Y931_9GENT</name>
<evidence type="ECO:0008006" key="9">
    <source>
        <dbReference type="Google" id="ProtNLM"/>
    </source>
</evidence>
<keyword evidence="6" id="KW-1133">Transmembrane helix</keyword>
<keyword evidence="6" id="KW-0472">Membrane</keyword>
<protein>
    <recommendedName>
        <fullName evidence="9">Cytochrome P450</fullName>
    </recommendedName>
</protein>
<evidence type="ECO:0000256" key="2">
    <source>
        <dbReference type="ARBA" id="ARBA00022617"/>
    </source>
</evidence>
<reference evidence="7 8" key="1">
    <citation type="submission" date="2024-11" db="EMBL/GenBank/DDBJ databases">
        <title>A near-complete genome assembly of Cinchona calisaya.</title>
        <authorList>
            <person name="Lian D.C."/>
            <person name="Zhao X.W."/>
            <person name="Wei L."/>
        </authorList>
    </citation>
    <scope>NUCLEOTIDE SEQUENCE [LARGE SCALE GENOMIC DNA]</scope>
    <source>
        <tissue evidence="7">Nenye</tissue>
    </source>
</reference>